<evidence type="ECO:0000313" key="2">
    <source>
        <dbReference type="EMBL" id="BAD32074.1"/>
    </source>
</evidence>
<organism evidence="2">
    <name type="scientific">Oryza sativa subsp. japonica</name>
    <name type="common">Rice</name>
    <dbReference type="NCBI Taxonomy" id="39947"/>
    <lineage>
        <taxon>Eukaryota</taxon>
        <taxon>Viridiplantae</taxon>
        <taxon>Streptophyta</taxon>
        <taxon>Embryophyta</taxon>
        <taxon>Tracheophyta</taxon>
        <taxon>Spermatophyta</taxon>
        <taxon>Magnoliopsida</taxon>
        <taxon>Liliopsida</taxon>
        <taxon>Poales</taxon>
        <taxon>Poaceae</taxon>
        <taxon>BOP clade</taxon>
        <taxon>Oryzoideae</taxon>
        <taxon>Oryzeae</taxon>
        <taxon>Oryzinae</taxon>
        <taxon>Oryza</taxon>
        <taxon>Oryza sativa</taxon>
    </lineage>
</organism>
<evidence type="ECO:0000256" key="1">
    <source>
        <dbReference type="SAM" id="MobiDB-lite"/>
    </source>
</evidence>
<feature type="compositionally biased region" description="Polar residues" evidence="1">
    <location>
        <begin position="29"/>
        <end position="38"/>
    </location>
</feature>
<gene>
    <name evidence="2" type="primary">B1052H09.120</name>
</gene>
<name>Q69IX8_ORYSJ</name>
<dbReference type="EMBL" id="AP006480">
    <property type="protein sequence ID" value="BAD32074.1"/>
    <property type="molecule type" value="Genomic_DNA"/>
</dbReference>
<protein>
    <submittedName>
        <fullName evidence="2">Uncharacterized protein</fullName>
    </submittedName>
</protein>
<reference evidence="2" key="1">
    <citation type="journal article" date="2004" name="Plant Cell">
        <title>Composition and structure of the centromeric region of rice chromosome 8.</title>
        <authorList>
            <person name="Wu J."/>
            <person name="Yamagata H."/>
            <person name="Hayashi-Tsugane M."/>
            <person name="Hijishita S."/>
            <person name="Fujisawa M."/>
            <person name="Shibata M."/>
            <person name="Itoh Y."/>
            <person name="Nakamura M."/>
            <person name="Sakaguchi M."/>
            <person name="Yoshihara R."/>
            <person name="Kobayashi H."/>
            <person name="Itoh K."/>
            <person name="Karasawa W."/>
            <person name="Yamamoto M."/>
            <person name="Saji S."/>
            <person name="Katagiri S."/>
            <person name="Kanamori H."/>
            <person name="Namiki N."/>
            <person name="Katayose Y."/>
            <person name="Matsumoto T."/>
            <person name="Sasaki T."/>
        </authorList>
    </citation>
    <scope>NUCLEOTIDE SEQUENCE</scope>
</reference>
<feature type="region of interest" description="Disordered" evidence="1">
    <location>
        <begin position="14"/>
        <end position="67"/>
    </location>
</feature>
<sequence length="89" mass="9705">MAISDDIEAVLLVNPKEPQFKGEDREDQSQGGYSSETAPQGRGGPRPPPLFAGNPPELLLPRSSVKGDPVRPRAIVVAVIFLRVGRRFR</sequence>
<feature type="compositionally biased region" description="Basic and acidic residues" evidence="1">
    <location>
        <begin position="18"/>
        <end position="28"/>
    </location>
</feature>
<accession>Q69IX8</accession>
<dbReference type="AlphaFoldDB" id="Q69IX8"/>
<proteinExistence type="predicted"/>